<dbReference type="SUPFAM" id="SSF53335">
    <property type="entry name" value="S-adenosyl-L-methionine-dependent methyltransferases"/>
    <property type="match status" value="1"/>
</dbReference>
<evidence type="ECO:0000313" key="2">
    <source>
        <dbReference type="EMBL" id="QHS85576.1"/>
    </source>
</evidence>
<sequence>MQEYSKDIPEGVTNIKIDIGLGMMNVNSLDWLEKNTNLCLLCFEPNLESRNSCINHMNSMNNIIKNNNNTVIILPYALSNIAEPTKLNFYSMLHDGGTSSLYKPIDARLGPIKYETVVDTYSLKHFFDLFPWDRFEYIDYIKIDAQGADFDILKSAGDYLKDKVVFITAEPESEYYDGCQDNTTKNMIEYLKTQNFEQINHPNTQDPTFLNNKFKHLYNKIYIKQI</sequence>
<reference evidence="2" key="1">
    <citation type="journal article" date="2020" name="Nature">
        <title>Giant virus diversity and host interactions through global metagenomics.</title>
        <authorList>
            <person name="Schulz F."/>
            <person name="Roux S."/>
            <person name="Paez-Espino D."/>
            <person name="Jungbluth S."/>
            <person name="Walsh D.A."/>
            <person name="Denef V.J."/>
            <person name="McMahon K.D."/>
            <person name="Konstantinidis K.T."/>
            <person name="Eloe-Fadrosh E.A."/>
            <person name="Kyrpides N.C."/>
            <person name="Woyke T."/>
        </authorList>
    </citation>
    <scope>NUCLEOTIDE SEQUENCE</scope>
    <source>
        <strain evidence="2">GVMAG-M-3300009182-78</strain>
    </source>
</reference>
<dbReference type="Pfam" id="PF05050">
    <property type="entry name" value="Methyltransf_21"/>
    <property type="match status" value="1"/>
</dbReference>
<dbReference type="InterPro" id="IPR006342">
    <property type="entry name" value="FkbM_mtfrase"/>
</dbReference>
<dbReference type="InterPro" id="IPR029063">
    <property type="entry name" value="SAM-dependent_MTases_sf"/>
</dbReference>
<evidence type="ECO:0000259" key="1">
    <source>
        <dbReference type="Pfam" id="PF05050"/>
    </source>
</evidence>
<feature type="domain" description="Methyltransferase FkbM" evidence="1">
    <location>
        <begin position="41"/>
        <end position="196"/>
    </location>
</feature>
<organism evidence="2">
    <name type="scientific">viral metagenome</name>
    <dbReference type="NCBI Taxonomy" id="1070528"/>
    <lineage>
        <taxon>unclassified sequences</taxon>
        <taxon>metagenomes</taxon>
        <taxon>organismal metagenomes</taxon>
    </lineage>
</organism>
<dbReference type="EMBL" id="MN739044">
    <property type="protein sequence ID" value="QHS85576.1"/>
    <property type="molecule type" value="Genomic_DNA"/>
</dbReference>
<protein>
    <recommendedName>
        <fullName evidence="1">Methyltransferase FkbM domain-containing protein</fullName>
    </recommendedName>
</protein>
<accession>A0A6C0B0H3</accession>
<dbReference type="AlphaFoldDB" id="A0A6C0B0H3"/>
<proteinExistence type="predicted"/>
<name>A0A6C0B0H3_9ZZZZ</name>
<dbReference type="Gene3D" id="3.40.50.150">
    <property type="entry name" value="Vaccinia Virus protein VP39"/>
    <property type="match status" value="1"/>
</dbReference>